<dbReference type="Gene3D" id="1.20.1250.20">
    <property type="entry name" value="MFS general substrate transporter like domains"/>
    <property type="match status" value="2"/>
</dbReference>
<comment type="subcellular location">
    <subcellularLocation>
        <location evidence="1">Cell membrane</location>
        <topology evidence="1">Multi-pass membrane protein</topology>
    </subcellularLocation>
</comment>
<dbReference type="GO" id="GO:0022857">
    <property type="term" value="F:transmembrane transporter activity"/>
    <property type="evidence" value="ECO:0007669"/>
    <property type="project" value="InterPro"/>
</dbReference>
<evidence type="ECO:0000256" key="6">
    <source>
        <dbReference type="SAM" id="Phobius"/>
    </source>
</evidence>
<feature type="transmembrane region" description="Helical" evidence="6">
    <location>
        <begin position="175"/>
        <end position="193"/>
    </location>
</feature>
<evidence type="ECO:0000256" key="4">
    <source>
        <dbReference type="ARBA" id="ARBA00022989"/>
    </source>
</evidence>
<name>A0A455SRE8_9CHLR</name>
<dbReference type="GO" id="GO:0005886">
    <property type="term" value="C:plasma membrane"/>
    <property type="evidence" value="ECO:0007669"/>
    <property type="project" value="UniProtKB-SubCell"/>
</dbReference>
<proteinExistence type="predicted"/>
<sequence length="417" mass="44908">MIFVRTLKKPVLALLWSGQTLSAFGSQFSGMALLWLTTQKLGGVAGFIFGITTLVALLFGPLGGIIADRVDRGKLLIWTDIARALLLGILVIMTVLTGVQIGLLVCVVLAIELLGTIFDPALTASLPMLAGDTRTLYETNWVMETTKRLARTICPAISGVILAVLPFFAFFSLDALSFVVSAGSLLLIWKRLLSPPQVHEEQPPKKQAFFLDLWRDIATGYTLARKNTVFFWSLIVLGITNIAWSAAYMIGLPLWVQHTFHENAALWGMIASAYGLGNICSVFLGVLKKRLLLLMYLGKMLQGASFLLLVLAGTGYMAVGSMFLGAIGGSLAELILVMVLQTQFPSEHLGKLYSLQRTISNVGISLGSMGASLLYAHLSPAAGIALCGVVILLCGGSSLFLLAPRFQEREIQAASVL</sequence>
<dbReference type="InterPro" id="IPR036259">
    <property type="entry name" value="MFS_trans_sf"/>
</dbReference>
<feature type="transmembrane region" description="Helical" evidence="6">
    <location>
        <begin position="84"/>
        <end position="111"/>
    </location>
</feature>
<dbReference type="PANTHER" id="PTHR23513:SF11">
    <property type="entry name" value="STAPHYLOFERRIN A TRANSPORTER"/>
    <property type="match status" value="1"/>
</dbReference>
<feature type="transmembrane region" description="Helical" evidence="6">
    <location>
        <begin position="264"/>
        <end position="284"/>
    </location>
</feature>
<feature type="transmembrane region" description="Helical" evidence="6">
    <location>
        <begin position="229"/>
        <end position="252"/>
    </location>
</feature>
<dbReference type="AlphaFoldDB" id="A0A455SRE8"/>
<dbReference type="PANTHER" id="PTHR23513">
    <property type="entry name" value="INTEGRAL MEMBRANE EFFLUX PROTEIN-RELATED"/>
    <property type="match status" value="1"/>
</dbReference>
<keyword evidence="3 6" id="KW-0812">Transmembrane</keyword>
<keyword evidence="5 6" id="KW-0472">Membrane</keyword>
<protein>
    <submittedName>
        <fullName evidence="7">MFS transporter</fullName>
    </submittedName>
</protein>
<evidence type="ECO:0000313" key="7">
    <source>
        <dbReference type="EMBL" id="BBH87744.1"/>
    </source>
</evidence>
<evidence type="ECO:0000256" key="5">
    <source>
        <dbReference type="ARBA" id="ARBA00023136"/>
    </source>
</evidence>
<evidence type="ECO:0000256" key="1">
    <source>
        <dbReference type="ARBA" id="ARBA00004651"/>
    </source>
</evidence>
<dbReference type="Pfam" id="PF07690">
    <property type="entry name" value="MFS_1"/>
    <property type="match status" value="1"/>
</dbReference>
<dbReference type="InterPro" id="IPR011701">
    <property type="entry name" value="MFS"/>
</dbReference>
<keyword evidence="2" id="KW-1003">Cell membrane</keyword>
<feature type="transmembrane region" description="Helical" evidence="6">
    <location>
        <begin position="318"/>
        <end position="339"/>
    </location>
</feature>
<dbReference type="EMBL" id="AP019376">
    <property type="protein sequence ID" value="BBH87744.1"/>
    <property type="molecule type" value="Genomic_DNA"/>
</dbReference>
<evidence type="ECO:0000256" key="3">
    <source>
        <dbReference type="ARBA" id="ARBA00022692"/>
    </source>
</evidence>
<gene>
    <name evidence="7" type="ORF">KTC_24950</name>
</gene>
<dbReference type="SUPFAM" id="SSF103473">
    <property type="entry name" value="MFS general substrate transporter"/>
    <property type="match status" value="1"/>
</dbReference>
<feature type="transmembrane region" description="Helical" evidence="6">
    <location>
        <begin position="382"/>
        <end position="403"/>
    </location>
</feature>
<keyword evidence="4 6" id="KW-1133">Transmembrane helix</keyword>
<evidence type="ECO:0000256" key="2">
    <source>
        <dbReference type="ARBA" id="ARBA00022475"/>
    </source>
</evidence>
<dbReference type="CDD" id="cd06173">
    <property type="entry name" value="MFS_MefA_like"/>
    <property type="match status" value="1"/>
</dbReference>
<organism evidence="7">
    <name type="scientific">Thermosporothrix sp. COM3</name>
    <dbReference type="NCBI Taxonomy" id="2490863"/>
    <lineage>
        <taxon>Bacteria</taxon>
        <taxon>Bacillati</taxon>
        <taxon>Chloroflexota</taxon>
        <taxon>Ktedonobacteria</taxon>
        <taxon>Ktedonobacterales</taxon>
        <taxon>Thermosporotrichaceae</taxon>
        <taxon>Thermosporothrix</taxon>
    </lineage>
</organism>
<accession>A0A455SRE8</accession>
<feature type="transmembrane region" description="Helical" evidence="6">
    <location>
        <begin position="41"/>
        <end position="63"/>
    </location>
</feature>
<reference evidence="7" key="1">
    <citation type="submission" date="2018-12" db="EMBL/GenBank/DDBJ databases">
        <title>Novel natural products biosynthetic potential of the class Ktedonobacteria.</title>
        <authorList>
            <person name="Zheng Y."/>
            <person name="Saitou A."/>
            <person name="Wang C.M."/>
            <person name="Toyoda A."/>
            <person name="Minakuchi Y."/>
            <person name="Sekiguchi Y."/>
            <person name="Ueda K."/>
            <person name="Takano H."/>
            <person name="Sakai Y."/>
            <person name="Yokota A."/>
            <person name="Yabe S."/>
        </authorList>
    </citation>
    <scope>NUCLEOTIDE SEQUENCE</scope>
    <source>
        <strain evidence="7">COM3</strain>
    </source>
</reference>